<dbReference type="InterPro" id="IPR013686">
    <property type="entry name" value="Polypept-transport_assoc_ShlB"/>
</dbReference>
<evidence type="ECO:0000256" key="8">
    <source>
        <dbReference type="ARBA" id="ARBA00023237"/>
    </source>
</evidence>
<evidence type="ECO:0000256" key="4">
    <source>
        <dbReference type="ARBA" id="ARBA00022452"/>
    </source>
</evidence>
<dbReference type="Gene3D" id="2.40.160.50">
    <property type="entry name" value="membrane protein fhac: a member of the omp85/tpsb transporter family"/>
    <property type="match status" value="1"/>
</dbReference>
<dbReference type="InterPro" id="IPR027282">
    <property type="entry name" value="TPS"/>
</dbReference>
<feature type="chain" id="PRO_5031162225" evidence="9">
    <location>
        <begin position="25"/>
        <end position="557"/>
    </location>
</feature>
<dbReference type="PROSITE" id="PS51779">
    <property type="entry name" value="POTRA"/>
    <property type="match status" value="1"/>
</dbReference>
<accession>A0A7X0JSX0</accession>
<dbReference type="GO" id="GO:0098046">
    <property type="term" value="C:type V protein secretion system complex"/>
    <property type="evidence" value="ECO:0007669"/>
    <property type="project" value="TreeGrafter"/>
</dbReference>
<dbReference type="InParanoid" id="A0A7X0JSX0"/>
<evidence type="ECO:0000256" key="7">
    <source>
        <dbReference type="ARBA" id="ARBA00023136"/>
    </source>
</evidence>
<evidence type="ECO:0000256" key="9">
    <source>
        <dbReference type="SAM" id="SignalP"/>
    </source>
</evidence>
<keyword evidence="7" id="KW-0472">Membrane</keyword>
<dbReference type="InterPro" id="IPR035251">
    <property type="entry name" value="ShlB_POTRA"/>
</dbReference>
<dbReference type="PIRSF" id="PIRSF029745">
    <property type="entry name" value="FhaC"/>
    <property type="match status" value="1"/>
</dbReference>
<name>A0A7X0JSX0_9GAMM</name>
<evidence type="ECO:0000256" key="6">
    <source>
        <dbReference type="ARBA" id="ARBA00022927"/>
    </source>
</evidence>
<proteinExistence type="inferred from homology"/>
<dbReference type="PANTHER" id="PTHR34597:SF3">
    <property type="entry name" value="OUTER MEMBRANE TRANSPORTER CDIB"/>
    <property type="match status" value="1"/>
</dbReference>
<dbReference type="Pfam" id="PF03865">
    <property type="entry name" value="ShlB"/>
    <property type="match status" value="1"/>
</dbReference>
<keyword evidence="3" id="KW-0813">Transport</keyword>
<dbReference type="GO" id="GO:0046819">
    <property type="term" value="P:protein secretion by the type V secretion system"/>
    <property type="evidence" value="ECO:0007669"/>
    <property type="project" value="TreeGrafter"/>
</dbReference>
<protein>
    <submittedName>
        <fullName evidence="11">Hemolysin activation/secretion protein</fullName>
    </submittedName>
</protein>
<dbReference type="PANTHER" id="PTHR34597">
    <property type="entry name" value="SLR1661 PROTEIN"/>
    <property type="match status" value="1"/>
</dbReference>
<dbReference type="InterPro" id="IPR005565">
    <property type="entry name" value="Hemolysn_activator_HlyB_C"/>
</dbReference>
<organism evidence="11 12">
    <name type="scientific">Pseudoteredinibacter isoporae</name>
    <dbReference type="NCBI Taxonomy" id="570281"/>
    <lineage>
        <taxon>Bacteria</taxon>
        <taxon>Pseudomonadati</taxon>
        <taxon>Pseudomonadota</taxon>
        <taxon>Gammaproteobacteria</taxon>
        <taxon>Cellvibrionales</taxon>
        <taxon>Cellvibrionaceae</taxon>
        <taxon>Pseudoteredinibacter</taxon>
    </lineage>
</organism>
<dbReference type="InterPro" id="IPR034746">
    <property type="entry name" value="POTRA"/>
</dbReference>
<gene>
    <name evidence="11" type="ORF">HNR48_001371</name>
</gene>
<dbReference type="GO" id="GO:0009279">
    <property type="term" value="C:cell outer membrane"/>
    <property type="evidence" value="ECO:0007669"/>
    <property type="project" value="UniProtKB-SubCell"/>
</dbReference>
<keyword evidence="8" id="KW-0998">Cell outer membrane</keyword>
<reference evidence="11 12" key="1">
    <citation type="submission" date="2020-08" db="EMBL/GenBank/DDBJ databases">
        <title>Genomic Encyclopedia of Type Strains, Phase IV (KMG-IV): sequencing the most valuable type-strain genomes for metagenomic binning, comparative biology and taxonomic classification.</title>
        <authorList>
            <person name="Goeker M."/>
        </authorList>
    </citation>
    <scope>NUCLEOTIDE SEQUENCE [LARGE SCALE GENOMIC DNA]</scope>
    <source>
        <strain evidence="11 12">DSM 22368</strain>
    </source>
</reference>
<dbReference type="EMBL" id="JACHHT010000001">
    <property type="protein sequence ID" value="MBB6521093.1"/>
    <property type="molecule type" value="Genomic_DNA"/>
</dbReference>
<dbReference type="GO" id="GO:0008320">
    <property type="term" value="F:protein transmembrane transporter activity"/>
    <property type="evidence" value="ECO:0007669"/>
    <property type="project" value="TreeGrafter"/>
</dbReference>
<evidence type="ECO:0000313" key="12">
    <source>
        <dbReference type="Proteomes" id="UP000528457"/>
    </source>
</evidence>
<keyword evidence="6" id="KW-0653">Protein transport</keyword>
<evidence type="ECO:0000256" key="5">
    <source>
        <dbReference type="ARBA" id="ARBA00022692"/>
    </source>
</evidence>
<evidence type="ECO:0000256" key="1">
    <source>
        <dbReference type="ARBA" id="ARBA00004442"/>
    </source>
</evidence>
<keyword evidence="12" id="KW-1185">Reference proteome</keyword>
<keyword evidence="5" id="KW-0812">Transmembrane</keyword>
<evidence type="ECO:0000256" key="2">
    <source>
        <dbReference type="ARBA" id="ARBA00009055"/>
    </source>
</evidence>
<comment type="subcellular location">
    <subcellularLocation>
        <location evidence="1">Cell outer membrane</location>
    </subcellularLocation>
</comment>
<feature type="signal peptide" evidence="9">
    <location>
        <begin position="1"/>
        <end position="24"/>
    </location>
</feature>
<feature type="domain" description="POTRA" evidence="10">
    <location>
        <begin position="74"/>
        <end position="149"/>
    </location>
</feature>
<evidence type="ECO:0000259" key="10">
    <source>
        <dbReference type="PROSITE" id="PS51779"/>
    </source>
</evidence>
<evidence type="ECO:0000313" key="11">
    <source>
        <dbReference type="EMBL" id="MBB6521093.1"/>
    </source>
</evidence>
<dbReference type="InterPro" id="IPR051544">
    <property type="entry name" value="TPS_OM_transporter"/>
</dbReference>
<keyword evidence="4" id="KW-1134">Transmembrane beta strand</keyword>
<dbReference type="RefSeq" id="WP_166849469.1">
    <property type="nucleotide sequence ID" value="NZ_JAAONY010000001.1"/>
</dbReference>
<sequence length="557" mass="62677">MINGKSLLSALLMTLAPFTAPALAQLDVQIESEADRFLKEQQLQREREELQRQQPLLAEPEQEEENNFSDKICFTIDSVEVDGVEAIDKQLVNDLTQEVIGQCIGQKRIAKLLQAINALYMDRGFITTRAYLPEQNLSRGKLLIKVLEGRVEKVQLNESSLSDRTRLWAALPGTEVGSVLNMRHLEQAVDQLDAPPSVKSQIKLWPGEEVGTSLVEITTTEKNRFRANISTDNDGQENTGKQRLKFGLGMDNLLSLNETMNLNYIGSRDTNALIFQLSLPFRRFNFSFTRSYSEYLSILSEYSELFGQSDSTYMNLDYMLFRNTKHKITLKSGLSLRESIRYINDTELVPQKLTVASLGVEHRYIAEKSRWLSSLNYSRGLDTLDATTDPADLVDAAPHAQFSKLEANVHFSRPLGELAYLQSLLAAQYAFDSLYGSEQVHLGGLGTVRGFIGQPFSGDRGFYLRNDVSWPKAGKALSEWVPFIDVSLSSFIDLGYVKSRAENIYGRFEESLSGMGFSVNAYYGDSRIALTLATPLHASQQHIKDDYQLSFSVNLNF</sequence>
<dbReference type="Gene3D" id="3.10.20.310">
    <property type="entry name" value="membrane protein fhac"/>
    <property type="match status" value="1"/>
</dbReference>
<dbReference type="Pfam" id="PF08479">
    <property type="entry name" value="POTRA_2"/>
    <property type="match status" value="1"/>
</dbReference>
<dbReference type="Proteomes" id="UP000528457">
    <property type="component" value="Unassembled WGS sequence"/>
</dbReference>
<dbReference type="Pfam" id="PF17287">
    <property type="entry name" value="POTRA_3"/>
    <property type="match status" value="1"/>
</dbReference>
<comment type="similarity">
    <text evidence="2">Belongs to the TPS (TC 1.B.20) family.</text>
</comment>
<comment type="caution">
    <text evidence="11">The sequence shown here is derived from an EMBL/GenBank/DDBJ whole genome shotgun (WGS) entry which is preliminary data.</text>
</comment>
<evidence type="ECO:0000256" key="3">
    <source>
        <dbReference type="ARBA" id="ARBA00022448"/>
    </source>
</evidence>
<dbReference type="AlphaFoldDB" id="A0A7X0JSX0"/>
<keyword evidence="9" id="KW-0732">Signal</keyword>